<dbReference type="AlphaFoldDB" id="A0A4P9VZW3"/>
<dbReference type="InterPro" id="IPR019775">
    <property type="entry name" value="WD40_repeat_CS"/>
</dbReference>
<sequence length="104" mass="11261">MPLAATGSVDGSIAIWDVSTLRLRHAVSHDDAVTKLQWHANTPLFTSVSADRTVRCWDGRTGAMRLQRSGHQDTILDLAVSRDGTRIVTASDDGTCLVFKGVEP</sequence>
<evidence type="ECO:0000256" key="1">
    <source>
        <dbReference type="ARBA" id="ARBA00022574"/>
    </source>
</evidence>
<proteinExistence type="predicted"/>
<dbReference type="OrthoDB" id="10261640at2759"/>
<dbReference type="PROSITE" id="PS50294">
    <property type="entry name" value="WD_REPEATS_REGION"/>
    <property type="match status" value="2"/>
</dbReference>
<dbReference type="Proteomes" id="UP000269721">
    <property type="component" value="Unassembled WGS sequence"/>
</dbReference>
<keyword evidence="5" id="KW-1185">Reference proteome</keyword>
<dbReference type="InterPro" id="IPR051179">
    <property type="entry name" value="WD_repeat_multifunction"/>
</dbReference>
<keyword evidence="1 3" id="KW-0853">WD repeat</keyword>
<feature type="repeat" description="WD" evidence="3">
    <location>
        <begin position="1"/>
        <end position="26"/>
    </location>
</feature>
<evidence type="ECO:0000313" key="5">
    <source>
        <dbReference type="Proteomes" id="UP000269721"/>
    </source>
</evidence>
<organism evidence="4 5">
    <name type="scientific">Blyttiomyces helicus</name>
    <dbReference type="NCBI Taxonomy" id="388810"/>
    <lineage>
        <taxon>Eukaryota</taxon>
        <taxon>Fungi</taxon>
        <taxon>Fungi incertae sedis</taxon>
        <taxon>Chytridiomycota</taxon>
        <taxon>Chytridiomycota incertae sedis</taxon>
        <taxon>Chytridiomycetes</taxon>
        <taxon>Chytridiomycetes incertae sedis</taxon>
        <taxon>Blyttiomyces</taxon>
    </lineage>
</organism>
<feature type="repeat" description="WD" evidence="3">
    <location>
        <begin position="26"/>
        <end position="67"/>
    </location>
</feature>
<dbReference type="PANTHER" id="PTHR19857">
    <property type="entry name" value="MITOCHONDRIAL DIVISION PROTEIN 1-RELATED"/>
    <property type="match status" value="1"/>
</dbReference>
<dbReference type="InterPro" id="IPR015943">
    <property type="entry name" value="WD40/YVTN_repeat-like_dom_sf"/>
</dbReference>
<evidence type="ECO:0000256" key="3">
    <source>
        <dbReference type="PROSITE-ProRule" id="PRU00221"/>
    </source>
</evidence>
<evidence type="ECO:0000256" key="2">
    <source>
        <dbReference type="ARBA" id="ARBA00022737"/>
    </source>
</evidence>
<name>A0A4P9VZW3_9FUNG</name>
<gene>
    <name evidence="4" type="ORF">BDK51DRAFT_25320</name>
</gene>
<dbReference type="SMART" id="SM00320">
    <property type="entry name" value="WD40"/>
    <property type="match status" value="2"/>
</dbReference>
<reference evidence="5" key="1">
    <citation type="journal article" date="2018" name="Nat. Microbiol.">
        <title>Leveraging single-cell genomics to expand the fungal tree of life.</title>
        <authorList>
            <person name="Ahrendt S.R."/>
            <person name="Quandt C.A."/>
            <person name="Ciobanu D."/>
            <person name="Clum A."/>
            <person name="Salamov A."/>
            <person name="Andreopoulos B."/>
            <person name="Cheng J.F."/>
            <person name="Woyke T."/>
            <person name="Pelin A."/>
            <person name="Henrissat B."/>
            <person name="Reynolds N.K."/>
            <person name="Benny G.L."/>
            <person name="Smith M.E."/>
            <person name="James T.Y."/>
            <person name="Grigoriev I.V."/>
        </authorList>
    </citation>
    <scope>NUCLEOTIDE SEQUENCE [LARGE SCALE GENOMIC DNA]</scope>
</reference>
<dbReference type="Gene3D" id="2.130.10.10">
    <property type="entry name" value="YVTN repeat-like/Quinoprotein amine dehydrogenase"/>
    <property type="match status" value="1"/>
</dbReference>
<dbReference type="PANTHER" id="PTHR19857:SF8">
    <property type="entry name" value="ANGIO-ASSOCIATED MIGRATORY CELL PROTEIN"/>
    <property type="match status" value="1"/>
</dbReference>
<accession>A0A4P9VZW3</accession>
<protein>
    <submittedName>
        <fullName evidence="4">Angio-associated migratory cell-like protein</fullName>
    </submittedName>
</protein>
<dbReference type="InterPro" id="IPR001680">
    <property type="entry name" value="WD40_rpt"/>
</dbReference>
<dbReference type="Pfam" id="PF00400">
    <property type="entry name" value="WD40"/>
    <property type="match status" value="3"/>
</dbReference>
<dbReference type="PROSITE" id="PS50082">
    <property type="entry name" value="WD_REPEATS_2"/>
    <property type="match status" value="3"/>
</dbReference>
<dbReference type="InterPro" id="IPR036322">
    <property type="entry name" value="WD40_repeat_dom_sf"/>
</dbReference>
<evidence type="ECO:0000313" key="4">
    <source>
        <dbReference type="EMBL" id="RKO85334.1"/>
    </source>
</evidence>
<dbReference type="PROSITE" id="PS00678">
    <property type="entry name" value="WD_REPEATS_1"/>
    <property type="match status" value="1"/>
</dbReference>
<feature type="repeat" description="WD" evidence="3">
    <location>
        <begin position="68"/>
        <end position="104"/>
    </location>
</feature>
<dbReference type="SUPFAM" id="SSF50978">
    <property type="entry name" value="WD40 repeat-like"/>
    <property type="match status" value="1"/>
</dbReference>
<dbReference type="EMBL" id="KZ999181">
    <property type="protein sequence ID" value="RKO85334.1"/>
    <property type="molecule type" value="Genomic_DNA"/>
</dbReference>
<keyword evidence="2" id="KW-0677">Repeat</keyword>